<dbReference type="PANTHER" id="PTHR11257:SF13">
    <property type="entry name" value="GEO07322P1"/>
    <property type="match status" value="1"/>
</dbReference>
<organism evidence="2">
    <name type="scientific">Oedaleus infernalis</name>
    <dbReference type="NCBI Taxonomy" id="267432"/>
    <lineage>
        <taxon>Eukaryota</taxon>
        <taxon>Metazoa</taxon>
        <taxon>Ecdysozoa</taxon>
        <taxon>Arthropoda</taxon>
        <taxon>Hexapoda</taxon>
        <taxon>Insecta</taxon>
        <taxon>Pterygota</taxon>
        <taxon>Neoptera</taxon>
        <taxon>Polyneoptera</taxon>
        <taxon>Orthoptera</taxon>
        <taxon>Caelifera</taxon>
        <taxon>Acrididea</taxon>
        <taxon>Acridomorpha</taxon>
        <taxon>Acridoidea</taxon>
        <taxon>Acrididae</taxon>
        <taxon>Oedipodinae</taxon>
        <taxon>Oedaleus</taxon>
    </lineage>
</organism>
<dbReference type="EMBL" id="MH568709">
    <property type="protein sequence ID" value="AYN71362.1"/>
    <property type="molecule type" value="mRNA"/>
</dbReference>
<accession>A0A3G2LGG0</accession>
<name>A0A3G2LGG0_9ORTH</name>
<dbReference type="Pfam" id="PF03392">
    <property type="entry name" value="OS-D"/>
    <property type="match status" value="1"/>
</dbReference>
<keyword evidence="1" id="KW-0732">Signal</keyword>
<feature type="signal peptide" evidence="1">
    <location>
        <begin position="1"/>
        <end position="18"/>
    </location>
</feature>
<dbReference type="InterPro" id="IPR005055">
    <property type="entry name" value="A10/PebIII"/>
</dbReference>
<proteinExistence type="evidence at transcript level"/>
<evidence type="ECO:0000313" key="2">
    <source>
        <dbReference type="EMBL" id="AYN71362.1"/>
    </source>
</evidence>
<gene>
    <name evidence="2" type="primary">CSP13</name>
</gene>
<protein>
    <submittedName>
        <fullName evidence="2">Chemosensory protein 13</fullName>
    </submittedName>
</protein>
<dbReference type="PANTHER" id="PTHR11257">
    <property type="entry name" value="CHEMOSENSORY PROTEIN-RELATED"/>
    <property type="match status" value="1"/>
</dbReference>
<reference evidence="2" key="1">
    <citation type="submission" date="2018-06" db="EMBL/GenBank/DDBJ databases">
        <title>Transcriptome analysis and expression profiles of olfactory relative protein genes in Oedaleus infernalis.</title>
        <authorList>
            <person name="Zhang Y."/>
            <person name="Pang B."/>
        </authorList>
    </citation>
    <scope>NUCLEOTIDE SEQUENCE</scope>
</reference>
<evidence type="ECO:0000256" key="1">
    <source>
        <dbReference type="SAM" id="SignalP"/>
    </source>
</evidence>
<dbReference type="AlphaFoldDB" id="A0A3G2LGG0"/>
<dbReference type="Gene3D" id="1.10.2080.10">
    <property type="entry name" value="Insect odorant-binding protein A10/Ejaculatory bulb-specific protein 3"/>
    <property type="match status" value="1"/>
</dbReference>
<feature type="chain" id="PRO_5018105486" evidence="1">
    <location>
        <begin position="19"/>
        <end position="125"/>
    </location>
</feature>
<sequence>MFRCVFAVLAALVALAATQSQIENIDIDAVLADPAKVDAVVSCFLNDDYQGCNERSKFIKGLIAETVKTNCGSCSDGQKAGVVKFLVHISRNKPESMKQLLAKYDPNGEALVKYGDIWRQNGISV</sequence>
<dbReference type="InterPro" id="IPR036682">
    <property type="entry name" value="OS_D_A10/PebIII_sf"/>
</dbReference>
<dbReference type="SUPFAM" id="SSF100910">
    <property type="entry name" value="Chemosensory protein Csp2"/>
    <property type="match status" value="1"/>
</dbReference>